<accession>A0ACC1CK34</accession>
<proteinExistence type="predicted"/>
<evidence type="ECO:0000313" key="2">
    <source>
        <dbReference type="Proteomes" id="UP000824533"/>
    </source>
</evidence>
<protein>
    <submittedName>
        <fullName evidence="1">Uncharacterized protein</fullName>
    </submittedName>
</protein>
<reference evidence="1 2" key="1">
    <citation type="journal article" date="2021" name="Front. Genet.">
        <title>Chromosome-Level Genome Assembly Reveals Significant Gene Expansion in the Toll and IMD Signaling Pathways of Dendrolimus kikuchii.</title>
        <authorList>
            <person name="Zhou J."/>
            <person name="Wu P."/>
            <person name="Xiong Z."/>
            <person name="Liu N."/>
            <person name="Zhao N."/>
            <person name="Ji M."/>
            <person name="Qiu Y."/>
            <person name="Yang B."/>
        </authorList>
    </citation>
    <scope>NUCLEOTIDE SEQUENCE [LARGE SCALE GENOMIC DNA]</scope>
    <source>
        <strain evidence="1">Ann1</strain>
    </source>
</reference>
<dbReference type="EMBL" id="CM034409">
    <property type="protein sequence ID" value="KAJ0171953.1"/>
    <property type="molecule type" value="Genomic_DNA"/>
</dbReference>
<organism evidence="1 2">
    <name type="scientific">Dendrolimus kikuchii</name>
    <dbReference type="NCBI Taxonomy" id="765133"/>
    <lineage>
        <taxon>Eukaryota</taxon>
        <taxon>Metazoa</taxon>
        <taxon>Ecdysozoa</taxon>
        <taxon>Arthropoda</taxon>
        <taxon>Hexapoda</taxon>
        <taxon>Insecta</taxon>
        <taxon>Pterygota</taxon>
        <taxon>Neoptera</taxon>
        <taxon>Endopterygota</taxon>
        <taxon>Lepidoptera</taxon>
        <taxon>Glossata</taxon>
        <taxon>Ditrysia</taxon>
        <taxon>Bombycoidea</taxon>
        <taxon>Lasiocampidae</taxon>
        <taxon>Dendrolimus</taxon>
    </lineage>
</organism>
<gene>
    <name evidence="1" type="ORF">K1T71_012716</name>
</gene>
<evidence type="ECO:0000313" key="1">
    <source>
        <dbReference type="EMBL" id="KAJ0171953.1"/>
    </source>
</evidence>
<dbReference type="Proteomes" id="UP000824533">
    <property type="component" value="Linkage Group LG23"/>
</dbReference>
<comment type="caution">
    <text evidence="1">The sequence shown here is derived from an EMBL/GenBank/DDBJ whole genome shotgun (WGS) entry which is preliminary data.</text>
</comment>
<keyword evidence="2" id="KW-1185">Reference proteome</keyword>
<sequence>MTYTENPRLLDIVSQIIDDEITALNGMVINKPPGTGRHRTHQDLIYLPIRPANKILTVWTAIDPATKDNGCIYLLPGSHKAELLYNHTDEDDKTKLMFHGIKNEDYIAPKDKWVYVEMEPGDTIIFNPYLVHGTGANNTQHYRKAISCHYVSSMCHYVDVTGTCQEEVKSQIEAEIKRLGGFLTFIDLWRVKSKKVRGVKSNL</sequence>
<name>A0ACC1CK34_9NEOP</name>